<evidence type="ECO:0000256" key="1">
    <source>
        <dbReference type="ARBA" id="ARBA00004123"/>
    </source>
</evidence>
<reference evidence="6 7" key="1">
    <citation type="journal article" date="2020" name="Nat. Food">
        <title>A phased Vanilla planifolia genome enables genetic improvement of flavour and production.</title>
        <authorList>
            <person name="Hasing T."/>
            <person name="Tang H."/>
            <person name="Brym M."/>
            <person name="Khazi F."/>
            <person name="Huang T."/>
            <person name="Chambers A.H."/>
        </authorList>
    </citation>
    <scope>NUCLEOTIDE SEQUENCE [LARGE SCALE GENOMIC DNA]</scope>
    <source>
        <tissue evidence="6">Leaf</tissue>
    </source>
</reference>
<dbReference type="GO" id="GO:0031080">
    <property type="term" value="C:nuclear pore outer ring"/>
    <property type="evidence" value="ECO:0007669"/>
    <property type="project" value="TreeGrafter"/>
</dbReference>
<organism evidence="6 7">
    <name type="scientific">Vanilla planifolia</name>
    <name type="common">Vanilla</name>
    <dbReference type="NCBI Taxonomy" id="51239"/>
    <lineage>
        <taxon>Eukaryota</taxon>
        <taxon>Viridiplantae</taxon>
        <taxon>Streptophyta</taxon>
        <taxon>Embryophyta</taxon>
        <taxon>Tracheophyta</taxon>
        <taxon>Spermatophyta</taxon>
        <taxon>Magnoliopsida</taxon>
        <taxon>Liliopsida</taxon>
        <taxon>Asparagales</taxon>
        <taxon>Orchidaceae</taxon>
        <taxon>Vanilloideae</taxon>
        <taxon>Vanilleae</taxon>
        <taxon>Vanilla</taxon>
    </lineage>
</organism>
<dbReference type="Proteomes" id="UP000636800">
    <property type="component" value="Chromosome 1"/>
</dbReference>
<dbReference type="GO" id="GO:0017056">
    <property type="term" value="F:structural constituent of nuclear pore"/>
    <property type="evidence" value="ECO:0007669"/>
    <property type="project" value="InterPro"/>
</dbReference>
<feature type="domain" description="Nucleoporin Nup133/Nup155-like N-terminal" evidence="5">
    <location>
        <begin position="35"/>
        <end position="500"/>
    </location>
</feature>
<dbReference type="PANTHER" id="PTHR13405">
    <property type="entry name" value="NUCLEAR PORE COMPLEX PROTEIN NUP133"/>
    <property type="match status" value="1"/>
</dbReference>
<keyword evidence="4" id="KW-0539">Nucleus</keyword>
<evidence type="ECO:0000256" key="3">
    <source>
        <dbReference type="ARBA" id="ARBA00022448"/>
    </source>
</evidence>
<dbReference type="InterPro" id="IPR037624">
    <property type="entry name" value="Nup133-like"/>
</dbReference>
<proteinExistence type="inferred from homology"/>
<dbReference type="Gene3D" id="2.130.10.10">
    <property type="entry name" value="YVTN repeat-like/Quinoprotein amine dehydrogenase"/>
    <property type="match status" value="1"/>
</dbReference>
<dbReference type="GO" id="GO:0000972">
    <property type="term" value="P:transcription-dependent tethering of RNA polymerase II gene DNA at nuclear periphery"/>
    <property type="evidence" value="ECO:0007669"/>
    <property type="project" value="TreeGrafter"/>
</dbReference>
<evidence type="ECO:0000259" key="5">
    <source>
        <dbReference type="Pfam" id="PF08801"/>
    </source>
</evidence>
<gene>
    <name evidence="6" type="ORF">HPP92_000880</name>
</gene>
<evidence type="ECO:0000313" key="6">
    <source>
        <dbReference type="EMBL" id="KAG0496189.1"/>
    </source>
</evidence>
<evidence type="ECO:0000256" key="2">
    <source>
        <dbReference type="ARBA" id="ARBA00005569"/>
    </source>
</evidence>
<dbReference type="SUPFAM" id="SSF117289">
    <property type="entry name" value="Nucleoporin domain"/>
    <property type="match status" value="1"/>
</dbReference>
<dbReference type="InterPro" id="IPR015943">
    <property type="entry name" value="WD40/YVTN_repeat-like_dom_sf"/>
</dbReference>
<keyword evidence="3" id="KW-0813">Transport</keyword>
<name>A0A835RQQ8_VANPL</name>
<comment type="caution">
    <text evidence="6">The sequence shown here is derived from an EMBL/GenBank/DDBJ whole genome shotgun (WGS) entry which is preliminary data.</text>
</comment>
<dbReference type="OrthoDB" id="1932291at2759"/>
<protein>
    <recommendedName>
        <fullName evidence="5">Nucleoporin Nup133/Nup155-like N-terminal domain-containing protein</fullName>
    </recommendedName>
</protein>
<dbReference type="AlphaFoldDB" id="A0A835RQQ8"/>
<dbReference type="Pfam" id="PF08801">
    <property type="entry name" value="Nucleoporin_N"/>
    <property type="match status" value="1"/>
</dbReference>
<evidence type="ECO:0000256" key="4">
    <source>
        <dbReference type="ARBA" id="ARBA00023242"/>
    </source>
</evidence>
<comment type="subcellular location">
    <subcellularLocation>
        <location evidence="1">Nucleus</location>
    </subcellularLocation>
</comment>
<dbReference type="GO" id="GO:0016973">
    <property type="term" value="P:poly(A)+ mRNA export from nucleus"/>
    <property type="evidence" value="ECO:0007669"/>
    <property type="project" value="TreeGrafter"/>
</dbReference>
<dbReference type="InterPro" id="IPR014908">
    <property type="entry name" value="Nucleoporin_Nup133/Nup155_N"/>
</dbReference>
<keyword evidence="7" id="KW-1185">Reference proteome</keyword>
<evidence type="ECO:0000313" key="7">
    <source>
        <dbReference type="Proteomes" id="UP000636800"/>
    </source>
</evidence>
<comment type="similarity">
    <text evidence="2">Belongs to the nucleoporin Nup133 family.</text>
</comment>
<accession>A0A835RQQ8</accession>
<sequence>MDAERPYNDEVSLSCLQRFPTRKNYEKGTDLDQTKPVDVGDFPSVLRDAQSELLQKGAYGDKLFTGGIDRGTGLCWMICRNKLYIWSYLSAAPSNKCVTVEIPSMVFENSGGNTKERCANLWMVCLVKWDAASANSANALGQCNSAGVVICNMRTHGLAYWPDIFSESVSMPVISLPNSFDTDEIIFHGEVGKGDKRDQENTLAGSSYFSDHLQINSIVAAPVTGSSDECIAIACQSSGKLWHFHFTPTRINRKKVPDDIFGAIDASHPQANKRYARSLIWHLQPSQCSEKSDHRFFLLTDSEVQCWNAILTPVVDVRKFWTHEIISSVADMGIKKDLAGQKHIWLLDMQVDSRGKEITILVATFCKDRLGGSSYTQYSLLTMLYKDVKNLTIENPGAISARFLEKKAPLQIIIPKARVEDEDFLFSMRLRVGGKPAGSAIVLSGDGTATVTHYIRGCTRLYQFDLPYDAGKVLDASVFPSAEDDEEGAWIVLTEKVGVWAVPEKAVLLGGVEPPERSLSRKGSCNEGVAQEEKRIQAFVGNMAPRRASSEAWGSGDRPRPVITSMVQRVVQDEEADALLGRLFHDFMLSGEIDGVLKS</sequence>
<dbReference type="PANTHER" id="PTHR13405:SF11">
    <property type="entry name" value="NUCLEAR PORE COMPLEX PROTEIN NUP133"/>
    <property type="match status" value="1"/>
</dbReference>
<dbReference type="EMBL" id="JADCNL010000001">
    <property type="protein sequence ID" value="KAG0496189.1"/>
    <property type="molecule type" value="Genomic_DNA"/>
</dbReference>
<dbReference type="GO" id="GO:0006606">
    <property type="term" value="P:protein import into nucleus"/>
    <property type="evidence" value="ECO:0007669"/>
    <property type="project" value="TreeGrafter"/>
</dbReference>